<organism evidence="2 3">
    <name type="scientific">Limosilactobacillus reuteri</name>
    <name type="common">Lactobacillus reuteri</name>
    <dbReference type="NCBI Taxonomy" id="1598"/>
    <lineage>
        <taxon>Bacteria</taxon>
        <taxon>Bacillati</taxon>
        <taxon>Bacillota</taxon>
        <taxon>Bacilli</taxon>
        <taxon>Lactobacillales</taxon>
        <taxon>Lactobacillaceae</taxon>
        <taxon>Limosilactobacillus</taxon>
    </lineage>
</organism>
<keyword evidence="1" id="KW-0812">Transmembrane</keyword>
<dbReference type="Proteomes" id="UP000245735">
    <property type="component" value="Unassembled WGS sequence"/>
</dbReference>
<protein>
    <submittedName>
        <fullName evidence="2">Uncharacterized protein</fullName>
    </submittedName>
</protein>
<evidence type="ECO:0000256" key="1">
    <source>
        <dbReference type="SAM" id="Phobius"/>
    </source>
</evidence>
<keyword evidence="1" id="KW-0472">Membrane</keyword>
<name>A0ABD6Y435_LIMRT</name>
<sequence length="67" mass="7521">MMITKKVITISDYIICLVLSLAMVAAPFYIITGRCEFTVAYLFTVIIVFIGLVLIDYLIRISISKSV</sequence>
<accession>A0ABD6Y435</accession>
<feature type="transmembrane region" description="Helical" evidence="1">
    <location>
        <begin position="12"/>
        <end position="31"/>
    </location>
</feature>
<feature type="transmembrane region" description="Helical" evidence="1">
    <location>
        <begin position="37"/>
        <end position="59"/>
    </location>
</feature>
<evidence type="ECO:0000313" key="3">
    <source>
        <dbReference type="Proteomes" id="UP000245735"/>
    </source>
</evidence>
<dbReference type="RefSeq" id="WP_109897583.1">
    <property type="nucleotide sequence ID" value="NZ_CP049760.1"/>
</dbReference>
<evidence type="ECO:0000313" key="2">
    <source>
        <dbReference type="EMBL" id="PWT36490.1"/>
    </source>
</evidence>
<dbReference type="AlphaFoldDB" id="A0ABD6Y435"/>
<reference evidence="3" key="1">
    <citation type="journal article" date="2018" name="Front. Microbiol.">
        <title>Comparative Genomics of the Herbivore Gut Symbiont Lactobacillus reuteri Reveals Genetic Diversity and Lifestyle Adaptation.</title>
        <authorList>
            <person name="Zhao J."/>
        </authorList>
    </citation>
    <scope>NUCLEOTIDE SEQUENCE [LARGE SCALE GENOMIC DNA]</scope>
    <source>
        <strain evidence="3">LR9</strain>
    </source>
</reference>
<comment type="caution">
    <text evidence="2">The sequence shown here is derived from an EMBL/GenBank/DDBJ whole genome shotgun (WGS) entry which is preliminary data.</text>
</comment>
<proteinExistence type="predicted"/>
<keyword evidence="1" id="KW-1133">Transmembrane helix</keyword>
<dbReference type="EMBL" id="QGHV01000081">
    <property type="protein sequence ID" value="PWT36490.1"/>
    <property type="molecule type" value="Genomic_DNA"/>
</dbReference>
<gene>
    <name evidence="2" type="ORF">DKZ35_10050</name>
</gene>